<dbReference type="InterPro" id="IPR050482">
    <property type="entry name" value="Sensor_HK_TwoCompSys"/>
</dbReference>
<evidence type="ECO:0000256" key="6">
    <source>
        <dbReference type="ARBA" id="ARBA00022777"/>
    </source>
</evidence>
<dbReference type="eggNOG" id="COG4585">
    <property type="taxonomic scope" value="Bacteria"/>
</dbReference>
<keyword evidence="5" id="KW-0547">Nucleotide-binding</keyword>
<dbReference type="Pfam" id="PF07730">
    <property type="entry name" value="HisKA_3"/>
    <property type="match status" value="1"/>
</dbReference>
<accession>M0QQK7</accession>
<feature type="domain" description="Signal transduction histidine kinase subgroup 3 dimerisation and phosphoacceptor" evidence="10">
    <location>
        <begin position="191"/>
        <end position="253"/>
    </location>
</feature>
<keyword evidence="8" id="KW-0902">Two-component regulatory system</keyword>
<dbReference type="GO" id="GO:0005524">
    <property type="term" value="F:ATP binding"/>
    <property type="evidence" value="ECO:0007669"/>
    <property type="project" value="UniProtKB-KW"/>
</dbReference>
<dbReference type="GO" id="GO:0000155">
    <property type="term" value="F:phosphorelay sensor kinase activity"/>
    <property type="evidence" value="ECO:0007669"/>
    <property type="project" value="InterPro"/>
</dbReference>
<keyword evidence="6 11" id="KW-0418">Kinase</keyword>
<sequence>MWRVRLTRAQLNDVGIALIFVALGIGLQVSGLNPIGWLDRVDSLPGSFPLITLGVAAAGDLMRSTRPTVALAVVSAALVVDVVTVPSIAVWLILSDAVYAVCVYAGSRAVRFLYASALAFGVVALAALIATEPDWRLVFLSALWLVAFVGSPIGYGKAVREHRTALVSERARARAMTELAERERVQAVSEERRRLARELHDVIAGQLSSIAVQSAAGLRATDDPDLTAAVLKAVRQSSVDALSEMRTMIDLLADDSGEVTPDRQTASLRRVDHLVDPIRATGTAVSVSADVDDLPAVVDIAGYRIVAESLTNAARHAEGSPIDIEIRSDERELVIHIANPLRDGRSAVPVDRPRRGLENMYTRARSVGGTLHAGVSGGRFVVDARLPLESDGAVDVPAAPTRPPIRMPHP</sequence>
<evidence type="ECO:0000259" key="10">
    <source>
        <dbReference type="Pfam" id="PF07730"/>
    </source>
</evidence>
<dbReference type="InterPro" id="IPR011712">
    <property type="entry name" value="Sig_transdc_His_kin_sub3_dim/P"/>
</dbReference>
<dbReference type="CDD" id="cd16917">
    <property type="entry name" value="HATPase_UhpB-NarQ-NarX-like"/>
    <property type="match status" value="1"/>
</dbReference>
<evidence type="ECO:0000256" key="9">
    <source>
        <dbReference type="SAM" id="Phobius"/>
    </source>
</evidence>
<protein>
    <recommendedName>
        <fullName evidence="2">histidine kinase</fullName>
        <ecNumber evidence="2">2.7.13.3</ecNumber>
    </recommendedName>
</protein>
<evidence type="ECO:0000313" key="11">
    <source>
        <dbReference type="EMBL" id="GAC70960.1"/>
    </source>
</evidence>
<gene>
    <name evidence="11" type="primary">chiS</name>
    <name evidence="11" type="ORF">GS4_45_00160</name>
</gene>
<evidence type="ECO:0000256" key="3">
    <source>
        <dbReference type="ARBA" id="ARBA00022553"/>
    </source>
</evidence>
<keyword evidence="9" id="KW-0472">Membrane</keyword>
<keyword evidence="4" id="KW-0808">Transferase</keyword>
<dbReference type="PANTHER" id="PTHR24421">
    <property type="entry name" value="NITRATE/NITRITE SENSOR PROTEIN NARX-RELATED"/>
    <property type="match status" value="1"/>
</dbReference>
<dbReference type="Proteomes" id="UP000011666">
    <property type="component" value="Unassembled WGS sequence"/>
</dbReference>
<evidence type="ECO:0000256" key="5">
    <source>
        <dbReference type="ARBA" id="ARBA00022741"/>
    </source>
</evidence>
<dbReference type="PANTHER" id="PTHR24421:SF10">
    <property type="entry name" value="NITRATE_NITRITE SENSOR PROTEIN NARQ"/>
    <property type="match status" value="1"/>
</dbReference>
<dbReference type="GO" id="GO:0046983">
    <property type="term" value="F:protein dimerization activity"/>
    <property type="evidence" value="ECO:0007669"/>
    <property type="project" value="InterPro"/>
</dbReference>
<reference evidence="11 12" key="1">
    <citation type="submission" date="2013-01" db="EMBL/GenBank/DDBJ databases">
        <title>Whole genome shotgun sequence of Gordonia soli NBRC 108243.</title>
        <authorList>
            <person name="Isaki-Nakamura S."/>
            <person name="Hosoyama A."/>
            <person name="Tsuchikane K."/>
            <person name="Ando Y."/>
            <person name="Baba S."/>
            <person name="Ohji S."/>
            <person name="Hamada M."/>
            <person name="Tamura T."/>
            <person name="Yamazoe A."/>
            <person name="Yamazaki S."/>
            <person name="Fujita N."/>
        </authorList>
    </citation>
    <scope>NUCLEOTIDE SEQUENCE [LARGE SCALE GENOMIC DNA]</scope>
    <source>
        <strain evidence="11 12">NBRC 108243</strain>
    </source>
</reference>
<keyword evidence="9" id="KW-0812">Transmembrane</keyword>
<feature type="transmembrane region" description="Helical" evidence="9">
    <location>
        <begin position="12"/>
        <end position="32"/>
    </location>
</feature>
<feature type="transmembrane region" description="Helical" evidence="9">
    <location>
        <begin position="69"/>
        <end position="92"/>
    </location>
</feature>
<dbReference type="Gene3D" id="3.30.565.10">
    <property type="entry name" value="Histidine kinase-like ATPase, C-terminal domain"/>
    <property type="match status" value="1"/>
</dbReference>
<comment type="caution">
    <text evidence="11">The sequence shown here is derived from an EMBL/GenBank/DDBJ whole genome shotgun (WGS) entry which is preliminary data.</text>
</comment>
<dbReference type="Gene3D" id="1.20.5.1930">
    <property type="match status" value="1"/>
</dbReference>
<evidence type="ECO:0000313" key="12">
    <source>
        <dbReference type="Proteomes" id="UP000011666"/>
    </source>
</evidence>
<feature type="transmembrane region" description="Helical" evidence="9">
    <location>
        <begin position="112"/>
        <end position="130"/>
    </location>
</feature>
<comment type="catalytic activity">
    <reaction evidence="1">
        <text>ATP + protein L-histidine = ADP + protein N-phospho-L-histidine.</text>
        <dbReference type="EC" id="2.7.13.3"/>
    </reaction>
</comment>
<evidence type="ECO:0000256" key="4">
    <source>
        <dbReference type="ARBA" id="ARBA00022679"/>
    </source>
</evidence>
<dbReference type="EMBL" id="BANX01000045">
    <property type="protein sequence ID" value="GAC70960.1"/>
    <property type="molecule type" value="Genomic_DNA"/>
</dbReference>
<dbReference type="STRING" id="1223545.GS4_45_00160"/>
<keyword evidence="3" id="KW-0597">Phosphoprotein</keyword>
<proteinExistence type="predicted"/>
<dbReference type="AlphaFoldDB" id="M0QQK7"/>
<keyword evidence="12" id="KW-1185">Reference proteome</keyword>
<evidence type="ECO:0000256" key="1">
    <source>
        <dbReference type="ARBA" id="ARBA00000085"/>
    </source>
</evidence>
<evidence type="ECO:0000256" key="2">
    <source>
        <dbReference type="ARBA" id="ARBA00012438"/>
    </source>
</evidence>
<keyword evidence="7" id="KW-0067">ATP-binding</keyword>
<feature type="transmembrane region" description="Helical" evidence="9">
    <location>
        <begin position="137"/>
        <end position="155"/>
    </location>
</feature>
<evidence type="ECO:0000256" key="7">
    <source>
        <dbReference type="ARBA" id="ARBA00022840"/>
    </source>
</evidence>
<name>M0QQK7_9ACTN</name>
<dbReference type="GO" id="GO:0016020">
    <property type="term" value="C:membrane"/>
    <property type="evidence" value="ECO:0007669"/>
    <property type="project" value="InterPro"/>
</dbReference>
<dbReference type="EC" id="2.7.13.3" evidence="2"/>
<dbReference type="InterPro" id="IPR036890">
    <property type="entry name" value="HATPase_C_sf"/>
</dbReference>
<keyword evidence="9" id="KW-1133">Transmembrane helix</keyword>
<organism evidence="11 12">
    <name type="scientific">Gordonia soli NBRC 108243</name>
    <dbReference type="NCBI Taxonomy" id="1223545"/>
    <lineage>
        <taxon>Bacteria</taxon>
        <taxon>Bacillati</taxon>
        <taxon>Actinomycetota</taxon>
        <taxon>Actinomycetes</taxon>
        <taxon>Mycobacteriales</taxon>
        <taxon>Gordoniaceae</taxon>
        <taxon>Gordonia</taxon>
    </lineage>
</organism>
<evidence type="ECO:0000256" key="8">
    <source>
        <dbReference type="ARBA" id="ARBA00023012"/>
    </source>
</evidence>